<reference evidence="5" key="1">
    <citation type="submission" date="2020-11" db="EMBL/GenBank/DDBJ databases">
        <authorList>
            <person name="Tran Van P."/>
        </authorList>
    </citation>
    <scope>NUCLEOTIDE SEQUENCE</scope>
</reference>
<feature type="domain" description="Glucose-methanol-choline oxidoreductase N-terminal" evidence="4">
    <location>
        <begin position="271"/>
        <end position="285"/>
    </location>
</feature>
<dbReference type="GO" id="GO:0016614">
    <property type="term" value="F:oxidoreductase activity, acting on CH-OH group of donors"/>
    <property type="evidence" value="ECO:0007669"/>
    <property type="project" value="InterPro"/>
</dbReference>
<dbReference type="PROSITE" id="PS00623">
    <property type="entry name" value="GMC_OXRED_1"/>
    <property type="match status" value="2"/>
</dbReference>
<comment type="similarity">
    <text evidence="1 2">Belongs to the GMC oxidoreductase family.</text>
</comment>
<dbReference type="InterPro" id="IPR012132">
    <property type="entry name" value="GMC_OxRdtase"/>
</dbReference>
<dbReference type="EMBL" id="OA567155">
    <property type="protein sequence ID" value="CAD7199965.1"/>
    <property type="molecule type" value="Genomic_DNA"/>
</dbReference>
<feature type="domain" description="Glucose-methanol-choline oxidoreductase N-terminal" evidence="3">
    <location>
        <begin position="631"/>
        <end position="654"/>
    </location>
</feature>
<dbReference type="InterPro" id="IPR007867">
    <property type="entry name" value="GMC_OxRtase_C"/>
</dbReference>
<evidence type="ECO:0000313" key="5">
    <source>
        <dbReference type="EMBL" id="CAD7199965.1"/>
    </source>
</evidence>
<feature type="domain" description="Glucose-methanol-choline oxidoreductase N-terminal" evidence="4">
    <location>
        <begin position="807"/>
        <end position="821"/>
    </location>
</feature>
<proteinExistence type="inferred from homology"/>
<gene>
    <name evidence="5" type="ORF">TDIB3V08_LOCUS6200</name>
</gene>
<evidence type="ECO:0000256" key="1">
    <source>
        <dbReference type="ARBA" id="ARBA00010790"/>
    </source>
</evidence>
<evidence type="ECO:0000259" key="3">
    <source>
        <dbReference type="PROSITE" id="PS00623"/>
    </source>
</evidence>
<dbReference type="PANTHER" id="PTHR11552:SF227">
    <property type="entry name" value="GLUCOSE DEHYDROGENASE [FAD, QUINONE]-LIKE PROTEIN"/>
    <property type="match status" value="1"/>
</dbReference>
<evidence type="ECO:0000256" key="2">
    <source>
        <dbReference type="RuleBase" id="RU003968"/>
    </source>
</evidence>
<dbReference type="Gene3D" id="3.30.560.10">
    <property type="entry name" value="Glucose Oxidase, domain 3"/>
    <property type="match status" value="1"/>
</dbReference>
<evidence type="ECO:0000259" key="4">
    <source>
        <dbReference type="PROSITE" id="PS00624"/>
    </source>
</evidence>
<keyword evidence="2" id="KW-0274">FAD</keyword>
<dbReference type="SUPFAM" id="SSF54373">
    <property type="entry name" value="FAD-linked reductases, C-terminal domain"/>
    <property type="match status" value="1"/>
</dbReference>
<keyword evidence="2" id="KW-0285">Flavoprotein</keyword>
<dbReference type="AlphaFoldDB" id="A0A7R8VJY0"/>
<protein>
    <recommendedName>
        <fullName evidence="3 4">Glucose-methanol-choline oxidoreductase N-terminal domain-containing protein</fullName>
    </recommendedName>
</protein>
<dbReference type="PANTHER" id="PTHR11552">
    <property type="entry name" value="GLUCOSE-METHANOL-CHOLINE GMC OXIDOREDUCTASE"/>
    <property type="match status" value="1"/>
</dbReference>
<dbReference type="SUPFAM" id="SSF51905">
    <property type="entry name" value="FAD/NAD(P)-binding domain"/>
    <property type="match status" value="2"/>
</dbReference>
<accession>A0A7R8VJY0</accession>
<name>A0A7R8VJY0_TIMDO</name>
<dbReference type="InterPro" id="IPR000172">
    <property type="entry name" value="GMC_OxRdtase_N"/>
</dbReference>
<organism evidence="5">
    <name type="scientific">Timema douglasi</name>
    <name type="common">Walking stick</name>
    <dbReference type="NCBI Taxonomy" id="61478"/>
    <lineage>
        <taxon>Eukaryota</taxon>
        <taxon>Metazoa</taxon>
        <taxon>Ecdysozoa</taxon>
        <taxon>Arthropoda</taxon>
        <taxon>Hexapoda</taxon>
        <taxon>Insecta</taxon>
        <taxon>Pterygota</taxon>
        <taxon>Neoptera</taxon>
        <taxon>Polyneoptera</taxon>
        <taxon>Phasmatodea</taxon>
        <taxon>Timematodea</taxon>
        <taxon>Timematoidea</taxon>
        <taxon>Timematidae</taxon>
        <taxon>Timema</taxon>
    </lineage>
</organism>
<dbReference type="PROSITE" id="PS00624">
    <property type="entry name" value="GMC_OXRED_2"/>
    <property type="match status" value="2"/>
</dbReference>
<sequence length="897" mass="100326">MQWLHDSAHTGAEESTREHRSSLLRCGAVVANRLTEIESWTVLLLEAGGDETEISDVPLLAAYLQLSKLDWKYKTEPQGTACLGMKHGRCNWPRGKVIGGSSVLNYMLYVRGNKKDYDIWESLGNPGWGYEDALYYFKKSEDNRNPYIARTQYHSTGGYLTVQEAPWHTPLAAAFVQAGEEMGYENRDINGEFHTGFMIAQGTIRRGSRCSTGKAFLRPARLRKNLHVAMDAHVTRVLIDPTTKRTNGVEFFRNGKLHIVRAKREVILCGGSVNSPQLLMLSGIGPREDLIKLKIPVIQDLKVGHNLQDHIGLGGFTFMINQQVSLVQSRYENVPSVINYAMFGDGPLTVMGGVEGLAFVSTKYVNASEDFPDIEFHFISGSTNSDGGRQIRKAHGITESFYEKVYNPINNNDSWSVIPVLLRPRSRGIIKLRSKNPFDYPLIYPNYFFDPFDIATLIEGVKIGVAMSRTRAFQRFGSRMHDIPFPGCESVQAYTDAYWECMIRRYSVTIYHPVGTCKMGPTWDPDAVVDPELKVYGVGGLRVIDASIMPNYDFIIIGGGTAGAVMANRLSERSDWTVLLLEAGGDETLLSDIPLLMPTLQLSPLDWQFKTEPSGNYCLGMQEGRCNWPRGKVLGGSSVLNAMLYVRGNPRDYDRWEEEGNPGWGYRHVLEYFKKSEDVKIDYLSDSPFHQKGGYLTVEEFRFRTPITKSFLAAGREMGYKINDLNGAKQTGFMSSQGTLRKGLRCSTSKAFLRTSSGRKNLHISMHSFVHKIIIDKDRKVATGVMFSKGGRMRTVNATKEVILSAGAIQSPQLLMLSGVGPSKHLHELNIPVILDRPGVGENLQEVYPHVRGESEKPFKENHPQYTRLESNHDLPVIGNLEYCKGSALGHVATEAS</sequence>
<dbReference type="Pfam" id="PF05199">
    <property type="entry name" value="GMC_oxred_C"/>
    <property type="match status" value="1"/>
</dbReference>
<dbReference type="GO" id="GO:0050660">
    <property type="term" value="F:flavin adenine dinucleotide binding"/>
    <property type="evidence" value="ECO:0007669"/>
    <property type="project" value="InterPro"/>
</dbReference>
<feature type="domain" description="Glucose-methanol-choline oxidoreductase N-terminal" evidence="3">
    <location>
        <begin position="95"/>
        <end position="118"/>
    </location>
</feature>
<dbReference type="Gene3D" id="3.50.50.60">
    <property type="entry name" value="FAD/NAD(P)-binding domain"/>
    <property type="match status" value="3"/>
</dbReference>
<dbReference type="InterPro" id="IPR036188">
    <property type="entry name" value="FAD/NAD-bd_sf"/>
</dbReference>
<dbReference type="Pfam" id="PF00732">
    <property type="entry name" value="GMC_oxred_N"/>
    <property type="match status" value="2"/>
</dbReference>